<keyword evidence="9" id="KW-1185">Reference proteome</keyword>
<protein>
    <submittedName>
        <fullName evidence="10">Tripartite motif-containing protein 60-like</fullName>
    </submittedName>
</protein>
<organism evidence="9 10">
    <name type="scientific">Trichechus manatus latirostris</name>
    <name type="common">Florida manatee</name>
    <dbReference type="NCBI Taxonomy" id="127582"/>
    <lineage>
        <taxon>Eukaryota</taxon>
        <taxon>Metazoa</taxon>
        <taxon>Chordata</taxon>
        <taxon>Craniata</taxon>
        <taxon>Vertebrata</taxon>
        <taxon>Euteleostomi</taxon>
        <taxon>Mammalia</taxon>
        <taxon>Eutheria</taxon>
        <taxon>Afrotheria</taxon>
        <taxon>Sirenia</taxon>
        <taxon>Trichechidae</taxon>
        <taxon>Trichechus</taxon>
    </lineage>
</organism>
<feature type="domain" description="RING-type" evidence="6">
    <location>
        <begin position="16"/>
        <end position="56"/>
    </location>
</feature>
<dbReference type="InParanoid" id="A0A2Y9QTL8"/>
<dbReference type="SMART" id="SM00589">
    <property type="entry name" value="PRY"/>
    <property type="match status" value="1"/>
</dbReference>
<keyword evidence="3" id="KW-0862">Zinc</keyword>
<dbReference type="CDD" id="cd16594">
    <property type="entry name" value="RING-HC_TRIM7-like_C-IV"/>
    <property type="match status" value="1"/>
</dbReference>
<evidence type="ECO:0000256" key="4">
    <source>
        <dbReference type="PROSITE-ProRule" id="PRU00024"/>
    </source>
</evidence>
<dbReference type="SUPFAM" id="SSF49899">
    <property type="entry name" value="Concanavalin A-like lectins/glucanases"/>
    <property type="match status" value="1"/>
</dbReference>
<sequence length="461" mass="53886">MDLAASLADLQAEASCPICLEYLTEPVTIDCGHNFCHRCIHQCWEGLEDIFPCPICLHHCSNGNLKKNTQLCHMTDIVKQLPFKRSKRKRQEEEALCEKHSQVLVLFCEQDLELLCPQCRISSNHQDHYLMPIEQAGTSHRKRLKRYIENLREQFENAENGLEMQGSKSFELRQKVKDLRRELNCEFNQLKDLLDQKQDVIVLELMTEQKNVEEKLIENYSQISDHFSMLKNLLSEVAEKCVQADLDLLIGIESIYKRYKNLKTPRVFSYELKKESCYLSPLYFGLQKMISTFKEDLTLDPETAHPKLIISEDRKSVKYGQMKSDFPYNPKRFTFIPAVLGSEGFDVGRHYWQVEVRGIGEWCLGVCKESFARNVIMSPSEKDGCWQIHQATLIHETWDTEQVTRIGVFLDYDLGEVSFYNWNNRSYLYTFTDAFTEKLRPYFSLGSTSNFLTIYVSTDEW</sequence>
<evidence type="ECO:0000313" key="9">
    <source>
        <dbReference type="Proteomes" id="UP000248480"/>
    </source>
</evidence>
<gene>
    <name evidence="10" type="primary">LOC101346130</name>
</gene>
<evidence type="ECO:0000256" key="3">
    <source>
        <dbReference type="ARBA" id="ARBA00022833"/>
    </source>
</evidence>
<dbReference type="Proteomes" id="UP000248480">
    <property type="component" value="Unplaced"/>
</dbReference>
<dbReference type="SMART" id="SM00184">
    <property type="entry name" value="RING"/>
    <property type="match status" value="1"/>
</dbReference>
<dbReference type="PROSITE" id="PS00518">
    <property type="entry name" value="ZF_RING_1"/>
    <property type="match status" value="1"/>
</dbReference>
<evidence type="ECO:0000259" key="8">
    <source>
        <dbReference type="PROSITE" id="PS50188"/>
    </source>
</evidence>
<dbReference type="Gene3D" id="3.30.160.60">
    <property type="entry name" value="Classic Zinc Finger"/>
    <property type="match status" value="1"/>
</dbReference>
<dbReference type="RefSeq" id="XP_023585397.1">
    <property type="nucleotide sequence ID" value="XM_023729629.1"/>
</dbReference>
<dbReference type="SMART" id="SM00336">
    <property type="entry name" value="BBOX"/>
    <property type="match status" value="1"/>
</dbReference>
<dbReference type="KEGG" id="tmu:101346130"/>
<name>A0A2Y9QTL8_TRIMA</name>
<dbReference type="InterPro" id="IPR001841">
    <property type="entry name" value="Znf_RING"/>
</dbReference>
<dbReference type="SUPFAM" id="SSF57845">
    <property type="entry name" value="B-box zinc-binding domain"/>
    <property type="match status" value="1"/>
</dbReference>
<dbReference type="InterPro" id="IPR050143">
    <property type="entry name" value="TRIM/RBCC"/>
</dbReference>
<keyword evidence="5" id="KW-0175">Coiled coil</keyword>
<evidence type="ECO:0000259" key="7">
    <source>
        <dbReference type="PROSITE" id="PS50119"/>
    </source>
</evidence>
<dbReference type="STRING" id="127582.A0A2Y9QTL8"/>
<dbReference type="Pfam" id="PF13765">
    <property type="entry name" value="PRY"/>
    <property type="match status" value="1"/>
</dbReference>
<dbReference type="SUPFAM" id="SSF57850">
    <property type="entry name" value="RING/U-box"/>
    <property type="match status" value="1"/>
</dbReference>
<evidence type="ECO:0000256" key="2">
    <source>
        <dbReference type="ARBA" id="ARBA00022771"/>
    </source>
</evidence>
<dbReference type="PROSITE" id="PS50119">
    <property type="entry name" value="ZF_BBOX"/>
    <property type="match status" value="1"/>
</dbReference>
<dbReference type="InterPro" id="IPR003879">
    <property type="entry name" value="Butyrophylin_SPRY"/>
</dbReference>
<dbReference type="Pfam" id="PF15227">
    <property type="entry name" value="zf-C3HC4_4"/>
    <property type="match status" value="1"/>
</dbReference>
<reference evidence="10" key="1">
    <citation type="submission" date="2025-08" db="UniProtKB">
        <authorList>
            <consortium name="RefSeq"/>
        </authorList>
    </citation>
    <scope>IDENTIFICATION</scope>
</reference>
<dbReference type="AlphaFoldDB" id="A0A2Y9QTL8"/>
<dbReference type="InterPro" id="IPR006574">
    <property type="entry name" value="PRY"/>
</dbReference>
<dbReference type="InterPro" id="IPR001870">
    <property type="entry name" value="B30.2/SPRY"/>
</dbReference>
<dbReference type="FunFam" id="2.60.120.920:FF:000004">
    <property type="entry name" value="Butyrophilin subfamily 1 member A1"/>
    <property type="match status" value="1"/>
</dbReference>
<dbReference type="InterPro" id="IPR000315">
    <property type="entry name" value="Znf_B-box"/>
</dbReference>
<dbReference type="InterPro" id="IPR043136">
    <property type="entry name" value="B30.2/SPRY_sf"/>
</dbReference>
<accession>A0A2Y9QTL8</accession>
<keyword evidence="1" id="KW-0479">Metal-binding</keyword>
<dbReference type="Pfam" id="PF00622">
    <property type="entry name" value="SPRY"/>
    <property type="match status" value="1"/>
</dbReference>
<evidence type="ECO:0000259" key="6">
    <source>
        <dbReference type="PROSITE" id="PS50089"/>
    </source>
</evidence>
<dbReference type="InterPro" id="IPR017907">
    <property type="entry name" value="Znf_RING_CS"/>
</dbReference>
<dbReference type="InterPro" id="IPR013320">
    <property type="entry name" value="ConA-like_dom_sf"/>
</dbReference>
<dbReference type="InterPro" id="IPR003877">
    <property type="entry name" value="SPRY_dom"/>
</dbReference>
<feature type="domain" description="B30.2/SPRY" evidence="8">
    <location>
        <begin position="277"/>
        <end position="461"/>
    </location>
</feature>
<dbReference type="Gene3D" id="3.30.40.10">
    <property type="entry name" value="Zinc/RING finger domain, C3HC4 (zinc finger)"/>
    <property type="match status" value="1"/>
</dbReference>
<dbReference type="Pfam" id="PF00643">
    <property type="entry name" value="zf-B_box"/>
    <property type="match status" value="1"/>
</dbReference>
<evidence type="ECO:0000256" key="5">
    <source>
        <dbReference type="SAM" id="Coils"/>
    </source>
</evidence>
<feature type="coiled-coil region" evidence="5">
    <location>
        <begin position="141"/>
        <end position="200"/>
    </location>
</feature>
<dbReference type="InterPro" id="IPR013083">
    <property type="entry name" value="Znf_RING/FYVE/PHD"/>
</dbReference>
<dbReference type="SMART" id="SM00449">
    <property type="entry name" value="SPRY"/>
    <property type="match status" value="1"/>
</dbReference>
<proteinExistence type="predicted"/>
<evidence type="ECO:0000313" key="10">
    <source>
        <dbReference type="RefSeq" id="XP_023585397.1"/>
    </source>
</evidence>
<dbReference type="GO" id="GO:0008270">
    <property type="term" value="F:zinc ion binding"/>
    <property type="evidence" value="ECO:0007669"/>
    <property type="project" value="UniProtKB-KW"/>
</dbReference>
<evidence type="ECO:0000256" key="1">
    <source>
        <dbReference type="ARBA" id="ARBA00022723"/>
    </source>
</evidence>
<dbReference type="PROSITE" id="PS50188">
    <property type="entry name" value="B302_SPRY"/>
    <property type="match status" value="1"/>
</dbReference>
<dbReference type="PANTHER" id="PTHR24103">
    <property type="entry name" value="E3 UBIQUITIN-PROTEIN LIGASE TRIM"/>
    <property type="match status" value="1"/>
</dbReference>
<dbReference type="GeneID" id="101346130"/>
<dbReference type="Gene3D" id="2.60.120.920">
    <property type="match status" value="1"/>
</dbReference>
<dbReference type="PRINTS" id="PR01407">
    <property type="entry name" value="BUTYPHLNCDUF"/>
</dbReference>
<keyword evidence="2 4" id="KW-0863">Zinc-finger</keyword>
<dbReference type="PROSITE" id="PS50089">
    <property type="entry name" value="ZF_RING_2"/>
    <property type="match status" value="1"/>
</dbReference>
<feature type="domain" description="B box-type" evidence="7">
    <location>
        <begin position="92"/>
        <end position="133"/>
    </location>
</feature>